<sequence length="632" mass="66644">MTVHGLFARQVHSAPNATSIREGGLRLTYADLDFRSNQLARYLLERDVGAGDRVALLTGRSADAILAILAILKVGAVFVPLDPAYPAERLAHMLGDAAPVLVVGHAELSPGIAQAAGERFVDLAGARDASAALSAEVLPECVSGEDPAYVMYTSGSTGRPKGVVVPHRAIARLVSGQTYARFAPDEVILHLAPLAFDASTFEIWGALLNGGSLGVVPAAKPALDDIVAAIAAYGVSTAWFTAGLFHLLVDQRLEGLRPLRRILTGGDVVSPAHIARARAALPHCTFVNGYGPTENTTFSCCHIIDRIEGGALPIGRPIAHSTAYVLDQDFHPVPAGEAGQLCVGGAGLALGYLNAPELTAEKFRVVPSVGERLYLTGDLARCRPGGTFEFLGRLDQQVKIDGNRVEIEEIESALRREPEVADAAIVACGSPAAGRRLVAFVKPAMPAARETLASALTERLRRSLPAYMVPSGFRLIDELPLTANGKTDRKALVGLAETPEVETPDVSAAAAQAMSGIEARLARLWGEVLGLTHVPRDVNFFELGGTSLRLMNIHARLGEIAGTPLRLVELFDHPTVASLAARLDPGAGAGERLAGDRGGDFGGVLGGDLATRADSRQAALRRMRDNRLGRTP</sequence>
<reference evidence="4 5" key="1">
    <citation type="submission" date="2022-04" db="EMBL/GenBank/DDBJ databases">
        <authorList>
            <person name="Grouzdev D.S."/>
            <person name="Pantiukh K.S."/>
            <person name="Krutkina M.S."/>
        </authorList>
    </citation>
    <scope>NUCLEOTIDE SEQUENCE [LARGE SCALE GENOMIC DNA]</scope>
    <source>
        <strain evidence="4 5">6x-1</strain>
    </source>
</reference>
<keyword evidence="5" id="KW-1185">Reference proteome</keyword>
<dbReference type="InterPro" id="IPR020845">
    <property type="entry name" value="AMP-binding_CS"/>
</dbReference>
<keyword evidence="2" id="KW-0597">Phosphoprotein</keyword>
<accession>A0ABT0DBD4</accession>
<name>A0ABT0DBD4_9HYPH</name>
<comment type="caution">
    <text evidence="4">The sequence shown here is derived from an EMBL/GenBank/DDBJ whole genome shotgun (WGS) entry which is preliminary data.</text>
</comment>
<dbReference type="Pfam" id="PF00501">
    <property type="entry name" value="AMP-binding"/>
    <property type="match status" value="1"/>
</dbReference>
<dbReference type="Pfam" id="PF13193">
    <property type="entry name" value="AMP-binding_C"/>
    <property type="match status" value="1"/>
</dbReference>
<dbReference type="SUPFAM" id="SSF56801">
    <property type="entry name" value="Acetyl-CoA synthetase-like"/>
    <property type="match status" value="1"/>
</dbReference>
<evidence type="ECO:0000259" key="3">
    <source>
        <dbReference type="PROSITE" id="PS50075"/>
    </source>
</evidence>
<dbReference type="InterPro" id="IPR000873">
    <property type="entry name" value="AMP-dep_synth/lig_dom"/>
</dbReference>
<dbReference type="InterPro" id="IPR036736">
    <property type="entry name" value="ACP-like_sf"/>
</dbReference>
<dbReference type="EMBL" id="JALKCH010000006">
    <property type="protein sequence ID" value="MCK0197264.1"/>
    <property type="molecule type" value="Genomic_DNA"/>
</dbReference>
<dbReference type="InterPro" id="IPR010071">
    <property type="entry name" value="AA_adenyl_dom"/>
</dbReference>
<proteinExistence type="predicted"/>
<dbReference type="Proteomes" id="UP001203284">
    <property type="component" value="Unassembled WGS sequence"/>
</dbReference>
<dbReference type="InterPro" id="IPR025110">
    <property type="entry name" value="AMP-bd_C"/>
</dbReference>
<dbReference type="SMART" id="SM00823">
    <property type="entry name" value="PKS_PP"/>
    <property type="match status" value="1"/>
</dbReference>
<dbReference type="InterPro" id="IPR009081">
    <property type="entry name" value="PP-bd_ACP"/>
</dbReference>
<dbReference type="Gene3D" id="3.30.300.30">
    <property type="match status" value="1"/>
</dbReference>
<keyword evidence="1" id="KW-0596">Phosphopantetheine</keyword>
<evidence type="ECO:0000313" key="5">
    <source>
        <dbReference type="Proteomes" id="UP001203284"/>
    </source>
</evidence>
<evidence type="ECO:0000256" key="2">
    <source>
        <dbReference type="ARBA" id="ARBA00022553"/>
    </source>
</evidence>
<dbReference type="Gene3D" id="2.30.38.10">
    <property type="entry name" value="Luciferase, Domain 3"/>
    <property type="match status" value="1"/>
</dbReference>
<dbReference type="SUPFAM" id="SSF47336">
    <property type="entry name" value="ACP-like"/>
    <property type="match status" value="1"/>
</dbReference>
<dbReference type="PROSITE" id="PS50075">
    <property type="entry name" value="CARRIER"/>
    <property type="match status" value="1"/>
</dbReference>
<dbReference type="PROSITE" id="PS00455">
    <property type="entry name" value="AMP_BINDING"/>
    <property type="match status" value="1"/>
</dbReference>
<evidence type="ECO:0000313" key="4">
    <source>
        <dbReference type="EMBL" id="MCK0197264.1"/>
    </source>
</evidence>
<dbReference type="InterPro" id="IPR020459">
    <property type="entry name" value="AMP-binding"/>
</dbReference>
<protein>
    <submittedName>
        <fullName evidence="4">Non-ribosomal peptide synthetase</fullName>
    </submittedName>
</protein>
<evidence type="ECO:0000256" key="1">
    <source>
        <dbReference type="ARBA" id="ARBA00022450"/>
    </source>
</evidence>
<dbReference type="CDD" id="cd12117">
    <property type="entry name" value="A_NRPS_Srf_like"/>
    <property type="match status" value="1"/>
</dbReference>
<dbReference type="InterPro" id="IPR045851">
    <property type="entry name" value="AMP-bd_C_sf"/>
</dbReference>
<feature type="domain" description="Carrier" evidence="3">
    <location>
        <begin position="512"/>
        <end position="587"/>
    </location>
</feature>
<dbReference type="PRINTS" id="PR00154">
    <property type="entry name" value="AMPBINDING"/>
</dbReference>
<dbReference type="PANTHER" id="PTHR45527:SF1">
    <property type="entry name" value="FATTY ACID SYNTHASE"/>
    <property type="match status" value="1"/>
</dbReference>
<dbReference type="NCBIfam" id="TIGR01733">
    <property type="entry name" value="AA-adenyl-dom"/>
    <property type="match status" value="1"/>
</dbReference>
<organism evidence="4 5">
    <name type="scientific">Ancylobacter crimeensis</name>
    <dbReference type="NCBI Taxonomy" id="2579147"/>
    <lineage>
        <taxon>Bacteria</taxon>
        <taxon>Pseudomonadati</taxon>
        <taxon>Pseudomonadota</taxon>
        <taxon>Alphaproteobacteria</taxon>
        <taxon>Hyphomicrobiales</taxon>
        <taxon>Xanthobacteraceae</taxon>
        <taxon>Ancylobacter</taxon>
    </lineage>
</organism>
<dbReference type="InterPro" id="IPR020806">
    <property type="entry name" value="PKS_PP-bd"/>
</dbReference>
<dbReference type="Pfam" id="PF00550">
    <property type="entry name" value="PP-binding"/>
    <property type="match status" value="1"/>
</dbReference>
<dbReference type="PANTHER" id="PTHR45527">
    <property type="entry name" value="NONRIBOSOMAL PEPTIDE SYNTHETASE"/>
    <property type="match status" value="1"/>
</dbReference>
<dbReference type="Gene3D" id="3.40.50.980">
    <property type="match status" value="2"/>
</dbReference>
<dbReference type="Gene3D" id="1.10.1200.10">
    <property type="entry name" value="ACP-like"/>
    <property type="match status" value="1"/>
</dbReference>
<dbReference type="RefSeq" id="WP_247028935.1">
    <property type="nucleotide sequence ID" value="NZ_JALKCH010000006.1"/>
</dbReference>
<gene>
    <name evidence="4" type="ORF">MWN34_10100</name>
</gene>